<proteinExistence type="predicted"/>
<dbReference type="GO" id="GO:0016301">
    <property type="term" value="F:kinase activity"/>
    <property type="evidence" value="ECO:0007669"/>
    <property type="project" value="UniProtKB-KW"/>
</dbReference>
<protein>
    <submittedName>
        <fullName evidence="1">Wall associated kinase-like protein</fullName>
    </submittedName>
</protein>
<keyword evidence="2" id="KW-1185">Reference proteome</keyword>
<dbReference type="Proteomes" id="UP000265520">
    <property type="component" value="Unassembled WGS sequence"/>
</dbReference>
<comment type="caution">
    <text evidence="1">The sequence shown here is derived from an EMBL/GenBank/DDBJ whole genome shotgun (WGS) entry which is preliminary data.</text>
</comment>
<dbReference type="AlphaFoldDB" id="A0A392NVI7"/>
<dbReference type="EMBL" id="LXQA010053406">
    <property type="protein sequence ID" value="MCI03831.1"/>
    <property type="molecule type" value="Genomic_DNA"/>
</dbReference>
<evidence type="ECO:0000313" key="2">
    <source>
        <dbReference type="Proteomes" id="UP000265520"/>
    </source>
</evidence>
<organism evidence="1 2">
    <name type="scientific">Trifolium medium</name>
    <dbReference type="NCBI Taxonomy" id="97028"/>
    <lineage>
        <taxon>Eukaryota</taxon>
        <taxon>Viridiplantae</taxon>
        <taxon>Streptophyta</taxon>
        <taxon>Embryophyta</taxon>
        <taxon>Tracheophyta</taxon>
        <taxon>Spermatophyta</taxon>
        <taxon>Magnoliopsida</taxon>
        <taxon>eudicotyledons</taxon>
        <taxon>Gunneridae</taxon>
        <taxon>Pentapetalae</taxon>
        <taxon>rosids</taxon>
        <taxon>fabids</taxon>
        <taxon>Fabales</taxon>
        <taxon>Fabaceae</taxon>
        <taxon>Papilionoideae</taxon>
        <taxon>50 kb inversion clade</taxon>
        <taxon>NPAAA clade</taxon>
        <taxon>Hologalegina</taxon>
        <taxon>IRL clade</taxon>
        <taxon>Trifolieae</taxon>
        <taxon>Trifolium</taxon>
    </lineage>
</organism>
<sequence>MCNHTLHVNPPTDMHNYTKCPHYDLYYQPHVYADNASRTALTACANVRLPIKDFADSDNPFTFVTSDIVTEVYITEECAHCHYNRRGQCQLDSNGSYSCKEKRTDSECQIEYRSHGGCWSCSADVVGLLH</sequence>
<evidence type="ECO:0000313" key="1">
    <source>
        <dbReference type="EMBL" id="MCI03831.1"/>
    </source>
</evidence>
<reference evidence="1 2" key="1">
    <citation type="journal article" date="2018" name="Front. Plant Sci.">
        <title>Red Clover (Trifolium pratense) and Zigzag Clover (T. medium) - A Picture of Genomic Similarities and Differences.</title>
        <authorList>
            <person name="Dluhosova J."/>
            <person name="Istvanek J."/>
            <person name="Nedelnik J."/>
            <person name="Repkova J."/>
        </authorList>
    </citation>
    <scope>NUCLEOTIDE SEQUENCE [LARGE SCALE GENOMIC DNA]</scope>
    <source>
        <strain evidence="2">cv. 10/8</strain>
        <tissue evidence="1">Leaf</tissue>
    </source>
</reference>
<keyword evidence="1" id="KW-0808">Transferase</keyword>
<name>A0A392NVI7_9FABA</name>
<accession>A0A392NVI7</accession>
<keyword evidence="1" id="KW-0418">Kinase</keyword>
<gene>
    <name evidence="1" type="ORF">A2U01_0024872</name>
</gene>